<evidence type="ECO:0000313" key="1">
    <source>
        <dbReference type="EMBL" id="CAF5187882.1"/>
    </source>
</evidence>
<name>A0A8S3HVQ4_9BILA</name>
<reference evidence="1" key="1">
    <citation type="submission" date="2021-02" db="EMBL/GenBank/DDBJ databases">
        <authorList>
            <person name="Nowell W R."/>
        </authorList>
    </citation>
    <scope>NUCLEOTIDE SEQUENCE</scope>
</reference>
<accession>A0A8S3HVQ4</accession>
<proteinExistence type="predicted"/>
<dbReference type="EMBL" id="CAJOBI010323020">
    <property type="protein sequence ID" value="CAF5187882.1"/>
    <property type="molecule type" value="Genomic_DNA"/>
</dbReference>
<evidence type="ECO:0000313" key="3">
    <source>
        <dbReference type="Proteomes" id="UP000676336"/>
    </source>
</evidence>
<dbReference type="Proteomes" id="UP000676336">
    <property type="component" value="Unassembled WGS sequence"/>
</dbReference>
<organism evidence="1 3">
    <name type="scientific">Rotaria magnacalcarata</name>
    <dbReference type="NCBI Taxonomy" id="392030"/>
    <lineage>
        <taxon>Eukaryota</taxon>
        <taxon>Metazoa</taxon>
        <taxon>Spiralia</taxon>
        <taxon>Gnathifera</taxon>
        <taxon>Rotifera</taxon>
        <taxon>Eurotatoria</taxon>
        <taxon>Bdelloidea</taxon>
        <taxon>Philodinida</taxon>
        <taxon>Philodinidae</taxon>
        <taxon>Rotaria</taxon>
    </lineage>
</organism>
<dbReference type="AlphaFoldDB" id="A0A8S3HVQ4"/>
<sequence length="83" mass="9626">MRCTRRHKHSKIPNQTMGVSPEVIFNVNDRSLAVIGHEYLSRNENYIRPNRTALRSYKERLPEKSGIDAGSNIVKQFSERLLT</sequence>
<comment type="caution">
    <text evidence="1">The sequence shown here is derived from an EMBL/GenBank/DDBJ whole genome shotgun (WGS) entry which is preliminary data.</text>
</comment>
<gene>
    <name evidence="2" type="ORF">GIL414_LOCUS76004</name>
    <name evidence="1" type="ORF">SMN809_LOCUS71148</name>
</gene>
<evidence type="ECO:0000313" key="2">
    <source>
        <dbReference type="EMBL" id="CAF5199217.1"/>
    </source>
</evidence>
<dbReference type="EMBL" id="CAJOBJ010344357">
    <property type="protein sequence ID" value="CAF5199217.1"/>
    <property type="molecule type" value="Genomic_DNA"/>
</dbReference>
<protein>
    <submittedName>
        <fullName evidence="1">Uncharacterized protein</fullName>
    </submittedName>
</protein>
<dbReference type="Proteomes" id="UP000681720">
    <property type="component" value="Unassembled WGS sequence"/>
</dbReference>